<gene>
    <name evidence="2" type="ORF">HXX08_07630</name>
    <name evidence="3" type="ORF">OZ401_000871</name>
</gene>
<proteinExistence type="predicted"/>
<dbReference type="Pfam" id="PF01869">
    <property type="entry name" value="BcrAD_BadFG"/>
    <property type="match status" value="1"/>
</dbReference>
<name>A0A8T7LXQ1_9CHLR</name>
<evidence type="ECO:0000313" key="4">
    <source>
        <dbReference type="Proteomes" id="UP000521676"/>
    </source>
</evidence>
<dbReference type="InterPro" id="IPR043129">
    <property type="entry name" value="ATPase_NBD"/>
</dbReference>
<reference evidence="2 4" key="1">
    <citation type="submission" date="2020-06" db="EMBL/GenBank/DDBJ databases">
        <title>Anoxygenic phototrophic Chloroflexota member uses a Type I reaction center.</title>
        <authorList>
            <person name="Tsuji J.M."/>
            <person name="Shaw N.A."/>
            <person name="Nagashima S."/>
            <person name="Venkiteswaran J."/>
            <person name="Schiff S.L."/>
            <person name="Hanada S."/>
            <person name="Tank M."/>
            <person name="Neufeld J.D."/>
        </authorList>
    </citation>
    <scope>NUCLEOTIDE SEQUENCE [LARGE SCALE GENOMIC DNA]</scope>
    <source>
        <strain evidence="2">L227-S17</strain>
    </source>
</reference>
<dbReference type="AlphaFoldDB" id="A0A8T7LXQ1"/>
<dbReference type="Proteomes" id="UP000521676">
    <property type="component" value="Unassembled WGS sequence"/>
</dbReference>
<accession>A0A8T7LXQ1</accession>
<dbReference type="EMBL" id="CP128399">
    <property type="protein sequence ID" value="WJW67602.1"/>
    <property type="molecule type" value="Genomic_DNA"/>
</dbReference>
<dbReference type="Proteomes" id="UP001431572">
    <property type="component" value="Chromosome 1"/>
</dbReference>
<sequence>MRYFAAVDGGASKTLVVIVDESGQELGRGVSAGSNYQALGLEKAVTAVKKALLEACSVANLSPATVVLDKIYLGLSGLDRADDQEIWKQKTAELDSPQAREMLFGNDGELVLAALPHSIGLCLICGTGSIAIGRDHTGNRTRAGGWGHFFGDEGSGLWFGRAVLQKAARMEDGREPETLLLDLVLREWNLASASQLIGAVYTNPSVDNARIARLSGLVFQAATAGDRTAVALIEEAAEELALIVKAVYRKLEFSGSPSLAVAGGVILNHPVLLARVEALLRTQIQLDKIVQVPEPALAAAVALAQEVE</sequence>
<dbReference type="CDD" id="cd24007">
    <property type="entry name" value="ASKHA_NBD_eukNAGK-like"/>
    <property type="match status" value="1"/>
</dbReference>
<dbReference type="EMBL" id="JACATZ010000001">
    <property type="protein sequence ID" value="NWJ45733.1"/>
    <property type="molecule type" value="Genomic_DNA"/>
</dbReference>
<dbReference type="SUPFAM" id="SSF53067">
    <property type="entry name" value="Actin-like ATPase domain"/>
    <property type="match status" value="2"/>
</dbReference>
<organism evidence="2 4">
    <name type="scientific">Candidatus Chlorohelix allophototropha</name>
    <dbReference type="NCBI Taxonomy" id="3003348"/>
    <lineage>
        <taxon>Bacteria</taxon>
        <taxon>Bacillati</taxon>
        <taxon>Chloroflexota</taxon>
        <taxon>Chloroflexia</taxon>
        <taxon>Candidatus Chloroheliales</taxon>
        <taxon>Candidatus Chloroheliaceae</taxon>
        <taxon>Candidatus Chlorohelix</taxon>
    </lineage>
</organism>
<feature type="domain" description="ATPase BadF/BadG/BcrA/BcrD type" evidence="1">
    <location>
        <begin position="7"/>
        <end position="301"/>
    </location>
</feature>
<keyword evidence="5" id="KW-1185">Reference proteome</keyword>
<dbReference type="PANTHER" id="PTHR43190">
    <property type="entry name" value="N-ACETYL-D-GLUCOSAMINE KINASE"/>
    <property type="match status" value="1"/>
</dbReference>
<reference evidence="3" key="2">
    <citation type="journal article" date="2024" name="Nature">
        <title>Anoxygenic phototroph of the Chloroflexota uses a type I reaction centre.</title>
        <authorList>
            <person name="Tsuji J.M."/>
            <person name="Shaw N.A."/>
            <person name="Nagashima S."/>
            <person name="Venkiteswaran J.J."/>
            <person name="Schiff S.L."/>
            <person name="Watanabe T."/>
            <person name="Fukui M."/>
            <person name="Hanada S."/>
            <person name="Tank M."/>
            <person name="Neufeld J.D."/>
        </authorList>
    </citation>
    <scope>NUCLEOTIDE SEQUENCE</scope>
    <source>
        <strain evidence="3">L227-S17</strain>
    </source>
</reference>
<evidence type="ECO:0000313" key="5">
    <source>
        <dbReference type="Proteomes" id="UP001431572"/>
    </source>
</evidence>
<evidence type="ECO:0000259" key="1">
    <source>
        <dbReference type="Pfam" id="PF01869"/>
    </source>
</evidence>
<dbReference type="InterPro" id="IPR002731">
    <property type="entry name" value="ATPase_BadF"/>
</dbReference>
<evidence type="ECO:0000313" key="3">
    <source>
        <dbReference type="EMBL" id="WJW67602.1"/>
    </source>
</evidence>
<dbReference type="PANTHER" id="PTHR43190:SF3">
    <property type="entry name" value="N-ACETYL-D-GLUCOSAMINE KINASE"/>
    <property type="match status" value="1"/>
</dbReference>
<protein>
    <recommendedName>
        <fullName evidence="1">ATPase BadF/BadG/BcrA/BcrD type domain-containing protein</fullName>
    </recommendedName>
</protein>
<dbReference type="InterPro" id="IPR052519">
    <property type="entry name" value="Euk-type_GlcNAc_Kinase"/>
</dbReference>
<dbReference type="Gene3D" id="3.30.420.40">
    <property type="match status" value="2"/>
</dbReference>
<evidence type="ECO:0000313" key="2">
    <source>
        <dbReference type="EMBL" id="NWJ45733.1"/>
    </source>
</evidence>
<dbReference type="RefSeq" id="WP_341469492.1">
    <property type="nucleotide sequence ID" value="NZ_CP128399.1"/>
</dbReference>